<dbReference type="EMBL" id="BOOY01000018">
    <property type="protein sequence ID" value="GIJ03079.1"/>
    <property type="molecule type" value="Genomic_DNA"/>
</dbReference>
<evidence type="ECO:0000313" key="1">
    <source>
        <dbReference type="EMBL" id="GIJ03079.1"/>
    </source>
</evidence>
<gene>
    <name evidence="1" type="ORF">Sya03_24310</name>
</gene>
<sequence>METYFAPLDFGSVLAVPRLCPACGNADLTPVADQGRSNLRCAGCLRCWRPFLGALAPVDPATCADCGHRAGCLSRAGVPCASG</sequence>
<comment type="caution">
    <text evidence="1">The sequence shown here is derived from an EMBL/GenBank/DDBJ whole genome shotgun (WGS) entry which is preliminary data.</text>
</comment>
<proteinExistence type="predicted"/>
<reference evidence="1" key="1">
    <citation type="submission" date="2021-01" db="EMBL/GenBank/DDBJ databases">
        <title>Whole genome shotgun sequence of Spirilliplanes yamanashiensis NBRC 15828.</title>
        <authorList>
            <person name="Komaki H."/>
            <person name="Tamura T."/>
        </authorList>
    </citation>
    <scope>NUCLEOTIDE SEQUENCE</scope>
    <source>
        <strain evidence="1">NBRC 15828</strain>
    </source>
</reference>
<evidence type="ECO:0000313" key="2">
    <source>
        <dbReference type="Proteomes" id="UP000652013"/>
    </source>
</evidence>
<keyword evidence="2" id="KW-1185">Reference proteome</keyword>
<dbReference type="Proteomes" id="UP000652013">
    <property type="component" value="Unassembled WGS sequence"/>
</dbReference>
<accession>A0A8J3Y7R8</accession>
<dbReference type="RefSeq" id="WP_203938370.1">
    <property type="nucleotide sequence ID" value="NZ_BAAAGJ010000005.1"/>
</dbReference>
<organism evidence="1 2">
    <name type="scientific">Spirilliplanes yamanashiensis</name>
    <dbReference type="NCBI Taxonomy" id="42233"/>
    <lineage>
        <taxon>Bacteria</taxon>
        <taxon>Bacillati</taxon>
        <taxon>Actinomycetota</taxon>
        <taxon>Actinomycetes</taxon>
        <taxon>Micromonosporales</taxon>
        <taxon>Micromonosporaceae</taxon>
        <taxon>Spirilliplanes</taxon>
    </lineage>
</organism>
<protein>
    <submittedName>
        <fullName evidence="1">Uncharacterized protein</fullName>
    </submittedName>
</protein>
<dbReference type="AlphaFoldDB" id="A0A8J3Y7R8"/>
<name>A0A8J3Y7R8_9ACTN</name>